<dbReference type="Pfam" id="PF13439">
    <property type="entry name" value="Glyco_transf_4"/>
    <property type="match status" value="1"/>
</dbReference>
<evidence type="ECO:0000256" key="1">
    <source>
        <dbReference type="ARBA" id="ARBA00022679"/>
    </source>
</evidence>
<keyword evidence="1 3" id="KW-0808">Transferase</keyword>
<comment type="caution">
    <text evidence="3">The sequence shown here is derived from an EMBL/GenBank/DDBJ whole genome shotgun (WGS) entry which is preliminary data.</text>
</comment>
<dbReference type="Proteomes" id="UP001596406">
    <property type="component" value="Unassembled WGS sequence"/>
</dbReference>
<dbReference type="InterPro" id="IPR028098">
    <property type="entry name" value="Glyco_trans_4-like_N"/>
</dbReference>
<organism evidence="3 4">
    <name type="scientific">Halomarina ordinaria</name>
    <dbReference type="NCBI Taxonomy" id="3033939"/>
    <lineage>
        <taxon>Archaea</taxon>
        <taxon>Methanobacteriati</taxon>
        <taxon>Methanobacteriota</taxon>
        <taxon>Stenosarchaea group</taxon>
        <taxon>Halobacteria</taxon>
        <taxon>Halobacteriales</taxon>
        <taxon>Natronomonadaceae</taxon>
        <taxon>Halomarina</taxon>
    </lineage>
</organism>
<proteinExistence type="predicted"/>
<dbReference type="PANTHER" id="PTHR46401">
    <property type="entry name" value="GLYCOSYLTRANSFERASE WBBK-RELATED"/>
    <property type="match status" value="1"/>
</dbReference>
<sequence>MYPDYSGSNSYQRQLRDGLSECGYDVRLSQCDRPFPLLEAVRENGRPDVFHIHWLHRYFVTERAPLTAVLGLRLLVELLVLKSLGVRTVWTVHNLADHERRSPRLEAAVRNLAARLCDRLVVHCESARDLIATEYHLPQRVVDRIDVVPHGHYIDSYENEVDRETARERLGFDDERVFLYFGLIRPYKNVVELIETFAAVEDADARLLVVGSPWNDTIREEILGLAARDERVRPVLEFVPDEDIQVYMNAADVTVFPFEEVLTSGTALLAMSFGRPVVAPRRGCVAELVDDEGGFAYDPSAPNALRDALRTAAAADLAGMGAYNYEKVRQFDWDSIARKTALVYRRAGTE</sequence>
<dbReference type="CDD" id="cd03801">
    <property type="entry name" value="GT4_PimA-like"/>
    <property type="match status" value="1"/>
</dbReference>
<dbReference type="SUPFAM" id="SSF53756">
    <property type="entry name" value="UDP-Glycosyltransferase/glycogen phosphorylase"/>
    <property type="match status" value="1"/>
</dbReference>
<reference evidence="3 4" key="1">
    <citation type="journal article" date="2019" name="Int. J. Syst. Evol. Microbiol.">
        <title>The Global Catalogue of Microorganisms (GCM) 10K type strain sequencing project: providing services to taxonomists for standard genome sequencing and annotation.</title>
        <authorList>
            <consortium name="The Broad Institute Genomics Platform"/>
            <consortium name="The Broad Institute Genome Sequencing Center for Infectious Disease"/>
            <person name="Wu L."/>
            <person name="Ma J."/>
        </authorList>
    </citation>
    <scope>NUCLEOTIDE SEQUENCE [LARGE SCALE GENOMIC DNA]</scope>
    <source>
        <strain evidence="3 4">PSRA2</strain>
    </source>
</reference>
<dbReference type="EMBL" id="JBHSXM010000001">
    <property type="protein sequence ID" value="MFC6835026.1"/>
    <property type="molecule type" value="Genomic_DNA"/>
</dbReference>
<dbReference type="Pfam" id="PF13692">
    <property type="entry name" value="Glyco_trans_1_4"/>
    <property type="match status" value="1"/>
</dbReference>
<accession>A0ABD5U3G7</accession>
<keyword evidence="3" id="KW-0328">Glycosyltransferase</keyword>
<dbReference type="Gene3D" id="3.40.50.2000">
    <property type="entry name" value="Glycogen Phosphorylase B"/>
    <property type="match status" value="2"/>
</dbReference>
<dbReference type="AlphaFoldDB" id="A0ABD5U3G7"/>
<protein>
    <submittedName>
        <fullName evidence="3">Glycosyltransferase family 4 protein</fullName>
        <ecNumber evidence="3">2.4.-.-</ecNumber>
    </submittedName>
</protein>
<dbReference type="RefSeq" id="WP_304446734.1">
    <property type="nucleotide sequence ID" value="NZ_JARRAH010000001.1"/>
</dbReference>
<keyword evidence="4" id="KW-1185">Reference proteome</keyword>
<feature type="domain" description="Glycosyltransferase subfamily 4-like N-terminal" evidence="2">
    <location>
        <begin position="34"/>
        <end position="151"/>
    </location>
</feature>
<evidence type="ECO:0000313" key="4">
    <source>
        <dbReference type="Proteomes" id="UP001596406"/>
    </source>
</evidence>
<name>A0ABD5U3G7_9EURY</name>
<dbReference type="EC" id="2.4.-.-" evidence="3"/>
<gene>
    <name evidence="3" type="ORF">ACFQHK_00720</name>
</gene>
<evidence type="ECO:0000313" key="3">
    <source>
        <dbReference type="EMBL" id="MFC6835026.1"/>
    </source>
</evidence>
<dbReference type="PANTHER" id="PTHR46401:SF2">
    <property type="entry name" value="GLYCOSYLTRANSFERASE WBBK-RELATED"/>
    <property type="match status" value="1"/>
</dbReference>
<evidence type="ECO:0000259" key="2">
    <source>
        <dbReference type="Pfam" id="PF13439"/>
    </source>
</evidence>
<dbReference type="GO" id="GO:0016757">
    <property type="term" value="F:glycosyltransferase activity"/>
    <property type="evidence" value="ECO:0007669"/>
    <property type="project" value="UniProtKB-KW"/>
</dbReference>